<evidence type="ECO:0000313" key="1">
    <source>
        <dbReference type="EMBL" id="CAE6460099.1"/>
    </source>
</evidence>
<protein>
    <submittedName>
        <fullName evidence="1">Uncharacterized protein</fullName>
    </submittedName>
</protein>
<comment type="caution">
    <text evidence="1">The sequence shown here is derived from an EMBL/GenBank/DDBJ whole genome shotgun (WGS) entry which is preliminary data.</text>
</comment>
<sequence length="302" mass="35465">MYIHTKFQKLKATIKSIMSSDMDTIPPDINDVVPSFDPRFRNWPQLYILHQTLEHSRKDKDLLIRTRWTTEFIGCLDIFEARLKEHHEYEILQGELEVLFKELQQFYHDREAARPEMTNATRGLYLSIEHELLHLSEQWGRDGWETHDTVEHAEDFVMTCYRRIQSLLQGITLNLLAWQDDRMTYTIDLMSQLLEYVSIAPLLREKSGHDDTIEDRSCATSTRAKVLKGVSAWISDPSSDSVYWINGMTRTVNTAIAYNLSRQLKEQYKLAATYQLAQFSWPFRRALLKALSLKDPKWHPIA</sequence>
<proteinExistence type="predicted"/>
<evidence type="ECO:0000313" key="2">
    <source>
        <dbReference type="Proteomes" id="UP000663841"/>
    </source>
</evidence>
<reference evidence="1" key="1">
    <citation type="submission" date="2021-01" db="EMBL/GenBank/DDBJ databases">
        <authorList>
            <person name="Kaushik A."/>
        </authorList>
    </citation>
    <scope>NUCLEOTIDE SEQUENCE</scope>
    <source>
        <strain evidence="1">AG3-T5</strain>
    </source>
</reference>
<gene>
    <name evidence="1" type="ORF">RDB_LOCUS149195</name>
</gene>
<dbReference type="AlphaFoldDB" id="A0A8H3BN48"/>
<organism evidence="1 2">
    <name type="scientific">Rhizoctonia solani</name>
    <dbReference type="NCBI Taxonomy" id="456999"/>
    <lineage>
        <taxon>Eukaryota</taxon>
        <taxon>Fungi</taxon>
        <taxon>Dikarya</taxon>
        <taxon>Basidiomycota</taxon>
        <taxon>Agaricomycotina</taxon>
        <taxon>Agaricomycetes</taxon>
        <taxon>Cantharellales</taxon>
        <taxon>Ceratobasidiaceae</taxon>
        <taxon>Rhizoctonia</taxon>
    </lineage>
</organism>
<dbReference type="EMBL" id="CAJMWW010000245">
    <property type="protein sequence ID" value="CAE6460099.1"/>
    <property type="molecule type" value="Genomic_DNA"/>
</dbReference>
<accession>A0A8H3BN48</accession>
<dbReference type="Proteomes" id="UP000663841">
    <property type="component" value="Unassembled WGS sequence"/>
</dbReference>
<name>A0A8H3BN48_9AGAM</name>